<organism evidence="1 2">
    <name type="scientific">Scutellospora calospora</name>
    <dbReference type="NCBI Taxonomy" id="85575"/>
    <lineage>
        <taxon>Eukaryota</taxon>
        <taxon>Fungi</taxon>
        <taxon>Fungi incertae sedis</taxon>
        <taxon>Mucoromycota</taxon>
        <taxon>Glomeromycotina</taxon>
        <taxon>Glomeromycetes</taxon>
        <taxon>Diversisporales</taxon>
        <taxon>Gigasporaceae</taxon>
        <taxon>Scutellospora</taxon>
    </lineage>
</organism>
<name>A0ACA9NSJ4_9GLOM</name>
<evidence type="ECO:0000313" key="2">
    <source>
        <dbReference type="Proteomes" id="UP000789860"/>
    </source>
</evidence>
<reference evidence="1" key="1">
    <citation type="submission" date="2021-06" db="EMBL/GenBank/DDBJ databases">
        <authorList>
            <person name="Kallberg Y."/>
            <person name="Tangrot J."/>
            <person name="Rosling A."/>
        </authorList>
    </citation>
    <scope>NUCLEOTIDE SEQUENCE</scope>
    <source>
        <strain evidence="1">AU212A</strain>
    </source>
</reference>
<evidence type="ECO:0000313" key="1">
    <source>
        <dbReference type="EMBL" id="CAG8672706.1"/>
    </source>
</evidence>
<feature type="non-terminal residue" evidence="1">
    <location>
        <position position="1"/>
    </location>
</feature>
<dbReference type="EMBL" id="CAJVPM010029278">
    <property type="protein sequence ID" value="CAG8672706.1"/>
    <property type="molecule type" value="Genomic_DNA"/>
</dbReference>
<accession>A0ACA9NSJ4</accession>
<keyword evidence="2" id="KW-1185">Reference proteome</keyword>
<feature type="non-terminal residue" evidence="1">
    <location>
        <position position="115"/>
    </location>
</feature>
<protein>
    <submittedName>
        <fullName evidence="1">6572_t:CDS:1</fullName>
    </submittedName>
</protein>
<gene>
    <name evidence="1" type="ORF">SCALOS_LOCUS9438</name>
</gene>
<dbReference type="Proteomes" id="UP000789860">
    <property type="component" value="Unassembled WGS sequence"/>
</dbReference>
<proteinExistence type="predicted"/>
<comment type="caution">
    <text evidence="1">The sequence shown here is derived from an EMBL/GenBank/DDBJ whole genome shotgun (WGS) entry which is preliminary data.</text>
</comment>
<sequence length="115" mass="13234">SIMAAYNWNSISLDSWNFWPLIIFSIMANIIFVIILQNVIISFMSAAFDSANNDGKRGVLNFQTSLIYDYAILESSSFTSGYSDFDSKLKDELRVKYISFFDEPSITKVWRDKSK</sequence>